<dbReference type="EMBL" id="BARU01034316">
    <property type="protein sequence ID" value="GAH62791.1"/>
    <property type="molecule type" value="Genomic_DNA"/>
</dbReference>
<dbReference type="GO" id="GO:0071949">
    <property type="term" value="F:FAD binding"/>
    <property type="evidence" value="ECO:0007669"/>
    <property type="project" value="InterPro"/>
</dbReference>
<feature type="domain" description="FAD-binding PCMH-type" evidence="1">
    <location>
        <begin position="50"/>
        <end position="120"/>
    </location>
</feature>
<name>X1GXY6_9ZZZZ</name>
<evidence type="ECO:0000259" key="1">
    <source>
        <dbReference type="PROSITE" id="PS51387"/>
    </source>
</evidence>
<dbReference type="Gene3D" id="3.30.465.10">
    <property type="match status" value="1"/>
</dbReference>
<dbReference type="AlphaFoldDB" id="X1GXY6"/>
<dbReference type="InterPro" id="IPR036318">
    <property type="entry name" value="FAD-bd_PCMH-like_sf"/>
</dbReference>
<dbReference type="InterPro" id="IPR016166">
    <property type="entry name" value="FAD-bd_PCMH"/>
</dbReference>
<evidence type="ECO:0000313" key="2">
    <source>
        <dbReference type="EMBL" id="GAH62791.1"/>
    </source>
</evidence>
<organism evidence="2">
    <name type="scientific">marine sediment metagenome</name>
    <dbReference type="NCBI Taxonomy" id="412755"/>
    <lineage>
        <taxon>unclassified sequences</taxon>
        <taxon>metagenomes</taxon>
        <taxon>ecological metagenomes</taxon>
    </lineage>
</organism>
<accession>X1GXY6</accession>
<comment type="caution">
    <text evidence="2">The sequence shown here is derived from an EMBL/GenBank/DDBJ whole genome shotgun (WGS) entry which is preliminary data.</text>
</comment>
<protein>
    <recommendedName>
        <fullName evidence="1">FAD-binding PCMH-type domain-containing protein</fullName>
    </recommendedName>
</protein>
<dbReference type="InterPro" id="IPR016169">
    <property type="entry name" value="FAD-bd_PCMH_sub2"/>
</dbReference>
<dbReference type="Pfam" id="PF01565">
    <property type="entry name" value="FAD_binding_4"/>
    <property type="match status" value="1"/>
</dbReference>
<gene>
    <name evidence="2" type="ORF">S03H2_53880</name>
</gene>
<feature type="non-terminal residue" evidence="2">
    <location>
        <position position="120"/>
    </location>
</feature>
<proteinExistence type="predicted"/>
<reference evidence="2" key="1">
    <citation type="journal article" date="2014" name="Front. Microbiol.">
        <title>High frequency of phylogenetically diverse reductive dehalogenase-homologous genes in deep subseafloor sedimentary metagenomes.</title>
        <authorList>
            <person name="Kawai M."/>
            <person name="Futagami T."/>
            <person name="Toyoda A."/>
            <person name="Takaki Y."/>
            <person name="Nishi S."/>
            <person name="Hori S."/>
            <person name="Arai W."/>
            <person name="Tsubouchi T."/>
            <person name="Morono Y."/>
            <person name="Uchiyama I."/>
            <person name="Ito T."/>
            <person name="Fujiyama A."/>
            <person name="Inagaki F."/>
            <person name="Takami H."/>
        </authorList>
    </citation>
    <scope>NUCLEOTIDE SEQUENCE</scope>
    <source>
        <strain evidence="2">Expedition CK06-06</strain>
    </source>
</reference>
<sequence length="120" mass="13655">MDLEQDIYNDLANAVGERNISTDPVITVNYAYSFGSEILCERFGIEKSHFTYTPLAVILPENTEEVQKVVRIIHENGLKFKAQSTGLGPWNNVASEDVIIFDLRRMDTIRKIDAKNLYCV</sequence>
<dbReference type="PROSITE" id="PS51387">
    <property type="entry name" value="FAD_PCMH"/>
    <property type="match status" value="1"/>
</dbReference>
<dbReference type="SUPFAM" id="SSF56176">
    <property type="entry name" value="FAD-binding/transporter-associated domain-like"/>
    <property type="match status" value="1"/>
</dbReference>
<dbReference type="InterPro" id="IPR006094">
    <property type="entry name" value="Oxid_FAD_bind_N"/>
</dbReference>